<dbReference type="GO" id="GO:0016491">
    <property type="term" value="F:oxidoreductase activity"/>
    <property type="evidence" value="ECO:0007669"/>
    <property type="project" value="UniProtKB-KW"/>
</dbReference>
<evidence type="ECO:0000313" key="3">
    <source>
        <dbReference type="EMBL" id="PIO40826.1"/>
    </source>
</evidence>
<gene>
    <name evidence="3" type="ORF">AB205_0060270</name>
</gene>
<dbReference type="Pfam" id="PF00106">
    <property type="entry name" value="adh_short"/>
    <property type="match status" value="1"/>
</dbReference>
<dbReference type="PANTHER" id="PTHR43157">
    <property type="entry name" value="PHOSPHATIDYLINOSITOL-GLYCAN BIOSYNTHESIS CLASS F PROTEIN-RELATED"/>
    <property type="match status" value="1"/>
</dbReference>
<evidence type="ECO:0000313" key="4">
    <source>
        <dbReference type="Proteomes" id="UP000228934"/>
    </source>
</evidence>
<dbReference type="Gene3D" id="3.40.50.720">
    <property type="entry name" value="NAD(P)-binding Rossmann-like Domain"/>
    <property type="match status" value="1"/>
</dbReference>
<dbReference type="PANTHER" id="PTHR43157:SF44">
    <property type="entry name" value="DEHYDROGENASE_REDUCTASE SDR FAMILY MEMBER 13"/>
    <property type="match status" value="1"/>
</dbReference>
<protein>
    <submittedName>
        <fullName evidence="3">Uncharacterized protein</fullName>
    </submittedName>
</protein>
<comment type="similarity">
    <text evidence="1">Belongs to the short-chain dehydrogenases/reductases (SDR) family.</text>
</comment>
<dbReference type="Proteomes" id="UP000228934">
    <property type="component" value="Unassembled WGS sequence"/>
</dbReference>
<sequence>GNVGIGKMTALDMAKRGARVILACRNKETAEAAVHDIRRLSGNNEVLFMKLDLASIASIRSFCKTFLDSEPRLDILINNAELMCKAFNDVQVCALIMLHVLIPAGLQAKGKTEDGFNMVFGVNHLGHFLLTHLLLDRLKQCTPSRIVVLASNTHKLGRINFKNLNPPGETWLEIFRTYSDSKLANVLFARELANRLQGTGVTCYSVHPGVVLTNLGRSFPSWLQVALFPFLWLFLRTPMDGAQTSIYCSVEEDIEQYSGRYFNNCQVEQVPAHARDDAVAKKLWEVSEDLLGLNK</sequence>
<evidence type="ECO:0000256" key="1">
    <source>
        <dbReference type="ARBA" id="ARBA00006484"/>
    </source>
</evidence>
<dbReference type="PRINTS" id="PR00081">
    <property type="entry name" value="GDHRDH"/>
</dbReference>
<dbReference type="InterPro" id="IPR036291">
    <property type="entry name" value="NAD(P)-bd_dom_sf"/>
</dbReference>
<dbReference type="EMBL" id="KV923720">
    <property type="protein sequence ID" value="PIO40826.1"/>
    <property type="molecule type" value="Genomic_DNA"/>
</dbReference>
<proteinExistence type="inferred from homology"/>
<evidence type="ECO:0000256" key="2">
    <source>
        <dbReference type="ARBA" id="ARBA00023002"/>
    </source>
</evidence>
<keyword evidence="4" id="KW-1185">Reference proteome</keyword>
<feature type="non-terminal residue" evidence="3">
    <location>
        <position position="1"/>
    </location>
</feature>
<dbReference type="AlphaFoldDB" id="A0A2G9SKX8"/>
<keyword evidence="2" id="KW-0560">Oxidoreductase</keyword>
<organism evidence="3 4">
    <name type="scientific">Aquarana catesbeiana</name>
    <name type="common">American bullfrog</name>
    <name type="synonym">Rana catesbeiana</name>
    <dbReference type="NCBI Taxonomy" id="8400"/>
    <lineage>
        <taxon>Eukaryota</taxon>
        <taxon>Metazoa</taxon>
        <taxon>Chordata</taxon>
        <taxon>Craniata</taxon>
        <taxon>Vertebrata</taxon>
        <taxon>Euteleostomi</taxon>
        <taxon>Amphibia</taxon>
        <taxon>Batrachia</taxon>
        <taxon>Anura</taxon>
        <taxon>Neobatrachia</taxon>
        <taxon>Ranoidea</taxon>
        <taxon>Ranidae</taxon>
        <taxon>Aquarana</taxon>
    </lineage>
</organism>
<accession>A0A2G9SKX8</accession>
<dbReference type="InterPro" id="IPR002347">
    <property type="entry name" value="SDR_fam"/>
</dbReference>
<dbReference type="OrthoDB" id="191139at2759"/>
<dbReference type="SUPFAM" id="SSF51735">
    <property type="entry name" value="NAD(P)-binding Rossmann-fold domains"/>
    <property type="match status" value="1"/>
</dbReference>
<reference evidence="4" key="1">
    <citation type="journal article" date="2017" name="Nat. Commun.">
        <title>The North American bullfrog draft genome provides insight into hormonal regulation of long noncoding RNA.</title>
        <authorList>
            <person name="Hammond S.A."/>
            <person name="Warren R.L."/>
            <person name="Vandervalk B.P."/>
            <person name="Kucuk E."/>
            <person name="Khan H."/>
            <person name="Gibb E.A."/>
            <person name="Pandoh P."/>
            <person name="Kirk H."/>
            <person name="Zhao Y."/>
            <person name="Jones M."/>
            <person name="Mungall A.J."/>
            <person name="Coope R."/>
            <person name="Pleasance S."/>
            <person name="Moore R.A."/>
            <person name="Holt R.A."/>
            <person name="Round J.M."/>
            <person name="Ohora S."/>
            <person name="Walle B.V."/>
            <person name="Veldhoen N."/>
            <person name="Helbing C.C."/>
            <person name="Birol I."/>
        </authorList>
    </citation>
    <scope>NUCLEOTIDE SEQUENCE [LARGE SCALE GENOMIC DNA]</scope>
</reference>
<name>A0A2G9SKX8_AQUCT</name>